<feature type="non-terminal residue" evidence="1">
    <location>
        <position position="59"/>
    </location>
</feature>
<protein>
    <submittedName>
        <fullName evidence="1">Uncharacterized protein</fullName>
    </submittedName>
</protein>
<reference evidence="1 2" key="1">
    <citation type="submission" date="2016-04" db="EMBL/GenBank/DDBJ databases">
        <title>Genome analyses suggest a sexual origin of heterokaryosis in a supposedly ancient asexual fungus.</title>
        <authorList>
            <person name="Ropars J."/>
            <person name="Sedzielewska K."/>
            <person name="Noel J."/>
            <person name="Charron P."/>
            <person name="Farinelli L."/>
            <person name="Marton T."/>
            <person name="Kruger M."/>
            <person name="Pelin A."/>
            <person name="Brachmann A."/>
            <person name="Corradi N."/>
        </authorList>
    </citation>
    <scope>NUCLEOTIDE SEQUENCE [LARGE SCALE GENOMIC DNA]</scope>
    <source>
        <strain evidence="1 2">C2</strain>
    </source>
</reference>
<sequence length="59" mass="7179">MRNVKHYQTCLKLLNSDHWFRKYFKLSENWQSGWIRRNPVQTADLIRINPDQSVHGSKH</sequence>
<evidence type="ECO:0000313" key="1">
    <source>
        <dbReference type="EMBL" id="PKK65931.1"/>
    </source>
</evidence>
<dbReference type="EMBL" id="LLXL01001172">
    <property type="protein sequence ID" value="PKK65931.1"/>
    <property type="molecule type" value="Genomic_DNA"/>
</dbReference>
<gene>
    <name evidence="1" type="ORF">RhiirC2_754319</name>
</gene>
<accession>A0A2N1MWC4</accession>
<proteinExistence type="predicted"/>
<dbReference type="AlphaFoldDB" id="A0A2N1MWC4"/>
<organism evidence="1 2">
    <name type="scientific">Rhizophagus irregularis</name>
    <dbReference type="NCBI Taxonomy" id="588596"/>
    <lineage>
        <taxon>Eukaryota</taxon>
        <taxon>Fungi</taxon>
        <taxon>Fungi incertae sedis</taxon>
        <taxon>Mucoromycota</taxon>
        <taxon>Glomeromycotina</taxon>
        <taxon>Glomeromycetes</taxon>
        <taxon>Glomerales</taxon>
        <taxon>Glomeraceae</taxon>
        <taxon>Rhizophagus</taxon>
    </lineage>
</organism>
<dbReference type="Proteomes" id="UP000233469">
    <property type="component" value="Unassembled WGS sequence"/>
</dbReference>
<name>A0A2N1MWC4_9GLOM</name>
<comment type="caution">
    <text evidence="1">The sequence shown here is derived from an EMBL/GenBank/DDBJ whole genome shotgun (WGS) entry which is preliminary data.</text>
</comment>
<reference evidence="1 2" key="2">
    <citation type="submission" date="2017-10" db="EMBL/GenBank/DDBJ databases">
        <title>Extensive intraspecific genome diversity in a model arbuscular mycorrhizal fungus.</title>
        <authorList>
            <person name="Chen E.C.H."/>
            <person name="Morin E."/>
            <person name="Baudet D."/>
            <person name="Noel J."/>
            <person name="Ndikumana S."/>
            <person name="Charron P."/>
            <person name="St-Onge C."/>
            <person name="Giorgi J."/>
            <person name="Grigoriev I.V."/>
            <person name="Roux C."/>
            <person name="Martin F.M."/>
            <person name="Corradi N."/>
        </authorList>
    </citation>
    <scope>NUCLEOTIDE SEQUENCE [LARGE SCALE GENOMIC DNA]</scope>
    <source>
        <strain evidence="1 2">C2</strain>
    </source>
</reference>
<evidence type="ECO:0000313" key="2">
    <source>
        <dbReference type="Proteomes" id="UP000233469"/>
    </source>
</evidence>